<dbReference type="Gene3D" id="2.170.130.10">
    <property type="entry name" value="TonB-dependent receptor, plug domain"/>
    <property type="match status" value="1"/>
</dbReference>
<evidence type="ECO:0000256" key="7">
    <source>
        <dbReference type="ARBA" id="ARBA00023077"/>
    </source>
</evidence>
<keyword evidence="17" id="KW-1185">Reference proteome</keyword>
<dbReference type="Proteomes" id="UP001166251">
    <property type="component" value="Unassembled WGS sequence"/>
</dbReference>
<comment type="caution">
    <text evidence="16">The sequence shown here is derived from an EMBL/GenBank/DDBJ whole genome shotgun (WGS) entry which is preliminary data.</text>
</comment>
<feature type="domain" description="TonB-dependent receptor-like beta-barrel" evidence="14">
    <location>
        <begin position="235"/>
        <end position="636"/>
    </location>
</feature>
<feature type="domain" description="TonB-dependent receptor plug" evidence="15">
    <location>
        <begin position="48"/>
        <end position="146"/>
    </location>
</feature>
<name>A0ABS7EE70_9GAMM</name>
<feature type="signal peptide" evidence="13">
    <location>
        <begin position="1"/>
        <end position="26"/>
    </location>
</feature>
<dbReference type="InterPro" id="IPR010917">
    <property type="entry name" value="TonB_rcpt_CS"/>
</dbReference>
<evidence type="ECO:0000256" key="12">
    <source>
        <dbReference type="RuleBase" id="RU003357"/>
    </source>
</evidence>
<reference evidence="16" key="1">
    <citation type="submission" date="2021-07" db="EMBL/GenBank/DDBJ databases">
        <title>Neiella marina sp. nov., isolated from the intestinal content of sea cucumber Apostichopus japonicus.</title>
        <authorList>
            <person name="Bai X."/>
        </authorList>
    </citation>
    <scope>NUCLEOTIDE SEQUENCE</scope>
    <source>
        <strain evidence="16">126</strain>
    </source>
</reference>
<dbReference type="InterPro" id="IPR039426">
    <property type="entry name" value="TonB-dep_rcpt-like"/>
</dbReference>
<evidence type="ECO:0000256" key="5">
    <source>
        <dbReference type="ARBA" id="ARBA00022692"/>
    </source>
</evidence>
<evidence type="ECO:0000313" key="16">
    <source>
        <dbReference type="EMBL" id="MBW8190618.1"/>
    </source>
</evidence>
<dbReference type="PROSITE" id="PS01156">
    <property type="entry name" value="TONB_DEPENDENT_REC_2"/>
    <property type="match status" value="1"/>
</dbReference>
<comment type="similarity">
    <text evidence="2 10 12">Belongs to the TonB-dependent receptor family.</text>
</comment>
<keyword evidence="9 10" id="KW-0998">Cell outer membrane</keyword>
<gene>
    <name evidence="16" type="ORF">K0504_06170</name>
</gene>
<organism evidence="16 17">
    <name type="scientific">Neiella holothuriorum</name>
    <dbReference type="NCBI Taxonomy" id="2870530"/>
    <lineage>
        <taxon>Bacteria</taxon>
        <taxon>Pseudomonadati</taxon>
        <taxon>Pseudomonadota</taxon>
        <taxon>Gammaproteobacteria</taxon>
        <taxon>Alteromonadales</taxon>
        <taxon>Echinimonadaceae</taxon>
        <taxon>Neiella</taxon>
    </lineage>
</organism>
<dbReference type="Gene3D" id="2.40.170.20">
    <property type="entry name" value="TonB-dependent receptor, beta-barrel domain"/>
    <property type="match status" value="1"/>
</dbReference>
<evidence type="ECO:0000256" key="3">
    <source>
        <dbReference type="ARBA" id="ARBA00022448"/>
    </source>
</evidence>
<keyword evidence="7 12" id="KW-0798">TonB box</keyword>
<keyword evidence="5 10" id="KW-0812">Transmembrane</keyword>
<evidence type="ECO:0000313" key="17">
    <source>
        <dbReference type="Proteomes" id="UP001166251"/>
    </source>
</evidence>
<keyword evidence="6 13" id="KW-0732">Signal</keyword>
<keyword evidence="16" id="KW-0675">Receptor</keyword>
<accession>A0ABS7EE70</accession>
<evidence type="ECO:0000256" key="4">
    <source>
        <dbReference type="ARBA" id="ARBA00022452"/>
    </source>
</evidence>
<evidence type="ECO:0000259" key="14">
    <source>
        <dbReference type="Pfam" id="PF00593"/>
    </source>
</evidence>
<evidence type="ECO:0000256" key="8">
    <source>
        <dbReference type="ARBA" id="ARBA00023136"/>
    </source>
</evidence>
<evidence type="ECO:0000256" key="11">
    <source>
        <dbReference type="PROSITE-ProRule" id="PRU10144"/>
    </source>
</evidence>
<dbReference type="InterPro" id="IPR012910">
    <property type="entry name" value="Plug_dom"/>
</dbReference>
<comment type="subcellular location">
    <subcellularLocation>
        <location evidence="1 10">Cell outer membrane</location>
        <topology evidence="1 10">Multi-pass membrane protein</topology>
    </subcellularLocation>
</comment>
<dbReference type="Pfam" id="PF00593">
    <property type="entry name" value="TonB_dep_Rec_b-barrel"/>
    <property type="match status" value="1"/>
</dbReference>
<evidence type="ECO:0000256" key="13">
    <source>
        <dbReference type="SAM" id="SignalP"/>
    </source>
</evidence>
<keyword evidence="8 10" id="KW-0472">Membrane</keyword>
<dbReference type="PANTHER" id="PTHR30069">
    <property type="entry name" value="TONB-DEPENDENT OUTER MEMBRANE RECEPTOR"/>
    <property type="match status" value="1"/>
</dbReference>
<dbReference type="CDD" id="cd01347">
    <property type="entry name" value="ligand_gated_channel"/>
    <property type="match status" value="1"/>
</dbReference>
<sequence length="678" mass="75535">MNTRRFHKTALASSVAALLAHVPATAEELNQTPDQQSIESVVVVGQTTNTVVEPEELEKYLANDLSDVFRRVPSVSVGGSLGIAQKIYIRGMEDTLLNVTVDGAPQTTTLFHHVGRVSIDPSLLKEVEVQAGAGEATAGAGAIGGAIRFKTKDVDDLLTAGEDFGGQVNAGYFSNDGYTGSATFYGNLSDNWGVLGSYVYVDRENMEDGDGNELYGTAAEQSLFFTKLSGQLSDNQHLTLSFESRDEEGDFGARPNWPVLEGETLYPGDAERTTLVANHSWHYSELVNLQSTLYYTDQELVMDRFDRWGRYSGEVETIGFDVRNTSEIGQHTVTYGVEHRDDTVKSRYLDEGWQDWAWDPDVGKFKEEGEVTGIYAQDHWQITPSLLLSVGVRYDEYELDQVTYDDSTDSDGVSANIGFEYQIDANWRVNAGYAEAMRGKEVGDAFTLEHAPGSISIAPDLDAEEVDNLEVGVEYVGESLWFTAAYYDMEIDDVIMDQIGQGVYYENVGKFESDGFEVAMGYNFEQLHLTASYAENDAELNGNPVEGYEHNGLANARGDTWLLTLDYEWSDQLEMGWSVNYVEALDNIEVLHRALELGWIDSVQTVDKPSYAVHDMYVQWVPLVDESVLINFSVANVFDKHYRDHSSVADYNHIPYWDGVAGLYEAGRDIRFSATYQF</sequence>
<dbReference type="InterPro" id="IPR036942">
    <property type="entry name" value="Beta-barrel_TonB_sf"/>
</dbReference>
<protein>
    <submittedName>
        <fullName evidence="16">TonB-dependent receptor</fullName>
    </submittedName>
</protein>
<dbReference type="InterPro" id="IPR000531">
    <property type="entry name" value="Beta-barrel_TonB"/>
</dbReference>
<evidence type="ECO:0000256" key="1">
    <source>
        <dbReference type="ARBA" id="ARBA00004571"/>
    </source>
</evidence>
<keyword evidence="3 10" id="KW-0813">Transport</keyword>
<proteinExistence type="inferred from homology"/>
<feature type="chain" id="PRO_5045168237" evidence="13">
    <location>
        <begin position="27"/>
        <end position="678"/>
    </location>
</feature>
<dbReference type="EMBL" id="JAHZSS010000005">
    <property type="protein sequence ID" value="MBW8190618.1"/>
    <property type="molecule type" value="Genomic_DNA"/>
</dbReference>
<evidence type="ECO:0000256" key="10">
    <source>
        <dbReference type="PROSITE-ProRule" id="PRU01360"/>
    </source>
</evidence>
<dbReference type="PROSITE" id="PS52016">
    <property type="entry name" value="TONB_DEPENDENT_REC_3"/>
    <property type="match status" value="1"/>
</dbReference>
<dbReference type="PANTHER" id="PTHR30069:SF41">
    <property type="entry name" value="HEME_HEMOPEXIN UTILIZATION PROTEIN C"/>
    <property type="match status" value="1"/>
</dbReference>
<keyword evidence="4 10" id="KW-1134">Transmembrane beta strand</keyword>
<evidence type="ECO:0000256" key="2">
    <source>
        <dbReference type="ARBA" id="ARBA00009810"/>
    </source>
</evidence>
<dbReference type="Pfam" id="PF07715">
    <property type="entry name" value="Plug"/>
    <property type="match status" value="1"/>
</dbReference>
<dbReference type="InterPro" id="IPR037066">
    <property type="entry name" value="Plug_dom_sf"/>
</dbReference>
<dbReference type="RefSeq" id="WP_220103305.1">
    <property type="nucleotide sequence ID" value="NZ_JAHZSS010000005.1"/>
</dbReference>
<dbReference type="SUPFAM" id="SSF56935">
    <property type="entry name" value="Porins"/>
    <property type="match status" value="1"/>
</dbReference>
<feature type="short sequence motif" description="TonB C-terminal box" evidence="11">
    <location>
        <begin position="661"/>
        <end position="678"/>
    </location>
</feature>
<evidence type="ECO:0000256" key="6">
    <source>
        <dbReference type="ARBA" id="ARBA00022729"/>
    </source>
</evidence>
<evidence type="ECO:0000256" key="9">
    <source>
        <dbReference type="ARBA" id="ARBA00023237"/>
    </source>
</evidence>
<evidence type="ECO:0000259" key="15">
    <source>
        <dbReference type="Pfam" id="PF07715"/>
    </source>
</evidence>